<sequence length="321" mass="35871">MSNAAVGYGYLTLPSDSWHFLGEFRTEMASFLTDFAGSSWNPASGTIVRAITIPLRYNSTDPNYLCVRLIHSILSLKHSLVSDPARPTLSANFRAFENMLQMIPFPKNDPSVGPLTVIKEMRNAFGRFFVTPKPYQCQIKKEIFEHDGHAVDTHWINYPPKNIEKHSNKILFYIHGGEYLLGNIHHFSGIECHLSEIFTLTVLHLEYRLCPEHPLPASIDDAVAVYRALLRQNISSSQLIVMGDSAGGGLALLAVQAIITRQLHVPRGVIVLPPLADLSISGESYIHNRHTDLSPLADKNLVIPQLLGSNHDYKYLLKIPV</sequence>
<keyword evidence="1" id="KW-0378">Hydrolase</keyword>
<dbReference type="EMBL" id="CAJOAZ010000929">
    <property type="protein sequence ID" value="CAF3736627.1"/>
    <property type="molecule type" value="Genomic_DNA"/>
</dbReference>
<evidence type="ECO:0000313" key="5">
    <source>
        <dbReference type="Proteomes" id="UP000663845"/>
    </source>
</evidence>
<dbReference type="EMBL" id="CAJNOG010000026">
    <property type="protein sequence ID" value="CAF0789423.1"/>
    <property type="molecule type" value="Genomic_DNA"/>
</dbReference>
<protein>
    <recommendedName>
        <fullName evidence="2">Alpha/beta hydrolase fold-3 domain-containing protein</fullName>
    </recommendedName>
</protein>
<evidence type="ECO:0000256" key="1">
    <source>
        <dbReference type="ARBA" id="ARBA00022801"/>
    </source>
</evidence>
<dbReference type="Proteomes" id="UP000663844">
    <property type="component" value="Unassembled WGS sequence"/>
</dbReference>
<evidence type="ECO:0000259" key="2">
    <source>
        <dbReference type="Pfam" id="PF07859"/>
    </source>
</evidence>
<feature type="domain" description="Alpha/beta hydrolase fold-3" evidence="2">
    <location>
        <begin position="171"/>
        <end position="290"/>
    </location>
</feature>
<dbReference type="Gene3D" id="3.40.50.1820">
    <property type="entry name" value="alpha/beta hydrolase"/>
    <property type="match status" value="1"/>
</dbReference>
<dbReference type="InterPro" id="IPR050300">
    <property type="entry name" value="GDXG_lipolytic_enzyme"/>
</dbReference>
<dbReference type="InterPro" id="IPR029058">
    <property type="entry name" value="AB_hydrolase_fold"/>
</dbReference>
<evidence type="ECO:0000313" key="4">
    <source>
        <dbReference type="EMBL" id="CAF3736627.1"/>
    </source>
</evidence>
<dbReference type="GO" id="GO:0016787">
    <property type="term" value="F:hydrolase activity"/>
    <property type="evidence" value="ECO:0007669"/>
    <property type="project" value="UniProtKB-KW"/>
</dbReference>
<reference evidence="3" key="1">
    <citation type="submission" date="2021-02" db="EMBL/GenBank/DDBJ databases">
        <authorList>
            <person name="Nowell W R."/>
        </authorList>
    </citation>
    <scope>NUCLEOTIDE SEQUENCE</scope>
</reference>
<comment type="caution">
    <text evidence="3">The sequence shown here is derived from an EMBL/GenBank/DDBJ whole genome shotgun (WGS) entry which is preliminary data.</text>
</comment>
<dbReference type="PANTHER" id="PTHR48081:SF8">
    <property type="entry name" value="ALPHA_BETA HYDROLASE FOLD-3 DOMAIN-CONTAINING PROTEIN-RELATED"/>
    <property type="match status" value="1"/>
</dbReference>
<organism evidence="3 5">
    <name type="scientific">Adineta steineri</name>
    <dbReference type="NCBI Taxonomy" id="433720"/>
    <lineage>
        <taxon>Eukaryota</taxon>
        <taxon>Metazoa</taxon>
        <taxon>Spiralia</taxon>
        <taxon>Gnathifera</taxon>
        <taxon>Rotifera</taxon>
        <taxon>Eurotatoria</taxon>
        <taxon>Bdelloidea</taxon>
        <taxon>Adinetida</taxon>
        <taxon>Adinetidae</taxon>
        <taxon>Adineta</taxon>
    </lineage>
</organism>
<evidence type="ECO:0000313" key="3">
    <source>
        <dbReference type="EMBL" id="CAF0789423.1"/>
    </source>
</evidence>
<gene>
    <name evidence="3" type="ORF">JYZ213_LOCUS4647</name>
    <name evidence="4" type="ORF">OXD698_LOCUS14615</name>
</gene>
<dbReference type="Pfam" id="PF07859">
    <property type="entry name" value="Abhydrolase_3"/>
    <property type="match status" value="1"/>
</dbReference>
<accession>A0A813S311</accession>
<proteinExistence type="predicted"/>
<dbReference type="PANTHER" id="PTHR48081">
    <property type="entry name" value="AB HYDROLASE SUPERFAMILY PROTEIN C4A8.06C"/>
    <property type="match status" value="1"/>
</dbReference>
<dbReference type="SUPFAM" id="SSF53474">
    <property type="entry name" value="alpha/beta-Hydrolases"/>
    <property type="match status" value="1"/>
</dbReference>
<name>A0A813S311_9BILA</name>
<dbReference type="AlphaFoldDB" id="A0A813S311"/>
<dbReference type="InterPro" id="IPR013094">
    <property type="entry name" value="AB_hydrolase_3"/>
</dbReference>
<dbReference type="Proteomes" id="UP000663845">
    <property type="component" value="Unassembled WGS sequence"/>
</dbReference>